<keyword evidence="2" id="KW-1185">Reference proteome</keyword>
<gene>
    <name evidence="1" type="ORF">ABUH87_15760</name>
</gene>
<dbReference type="RefSeq" id="WP_367775056.1">
    <property type="nucleotide sequence ID" value="NZ_JBFNXR010000052.1"/>
</dbReference>
<reference evidence="1 2" key="1">
    <citation type="submission" date="2024-06" db="EMBL/GenBank/DDBJ databases">
        <title>Novosphingobium rhizovicinus M1R2S20.</title>
        <authorList>
            <person name="Sun J.-Q."/>
        </authorList>
    </citation>
    <scope>NUCLEOTIDE SEQUENCE [LARGE SCALE GENOMIC DNA]</scope>
    <source>
        <strain evidence="1 2">M1R2S20</strain>
    </source>
</reference>
<accession>A0ABV3RGG8</accession>
<sequence>MDLVDLEARISALELVVATHVLQAGVGISDFDPKAFAESRRDAWTLIGQSMCAGCSTEAEEERFTRAYAGALERFGNLMVSLADPIQEAIDEVDATMKPQARQQA</sequence>
<evidence type="ECO:0000313" key="1">
    <source>
        <dbReference type="EMBL" id="MEW9856595.1"/>
    </source>
</evidence>
<comment type="caution">
    <text evidence="1">The sequence shown here is derived from an EMBL/GenBank/DDBJ whole genome shotgun (WGS) entry which is preliminary data.</text>
</comment>
<dbReference type="Proteomes" id="UP001556118">
    <property type="component" value="Unassembled WGS sequence"/>
</dbReference>
<name>A0ABV3RGG8_9SPHN</name>
<organism evidence="1 2">
    <name type="scientific">Novosphingobium rhizovicinum</name>
    <dbReference type="NCBI Taxonomy" id="3228928"/>
    <lineage>
        <taxon>Bacteria</taxon>
        <taxon>Pseudomonadati</taxon>
        <taxon>Pseudomonadota</taxon>
        <taxon>Alphaproteobacteria</taxon>
        <taxon>Sphingomonadales</taxon>
        <taxon>Sphingomonadaceae</taxon>
        <taxon>Novosphingobium</taxon>
    </lineage>
</organism>
<proteinExistence type="predicted"/>
<dbReference type="EMBL" id="JBFNXR010000052">
    <property type="protein sequence ID" value="MEW9856595.1"/>
    <property type="molecule type" value="Genomic_DNA"/>
</dbReference>
<evidence type="ECO:0000313" key="2">
    <source>
        <dbReference type="Proteomes" id="UP001556118"/>
    </source>
</evidence>
<protein>
    <submittedName>
        <fullName evidence="1">Uncharacterized protein</fullName>
    </submittedName>
</protein>